<dbReference type="SMART" id="SM00829">
    <property type="entry name" value="PKS_ER"/>
    <property type="match status" value="1"/>
</dbReference>
<reference evidence="3" key="1">
    <citation type="journal article" date="2019" name="Int. J. Syst. Evol. Microbiol.">
        <title>The Global Catalogue of Microorganisms (GCM) 10K type strain sequencing project: providing services to taxonomists for standard genome sequencing and annotation.</title>
        <authorList>
            <consortium name="The Broad Institute Genomics Platform"/>
            <consortium name="The Broad Institute Genome Sequencing Center for Infectious Disease"/>
            <person name="Wu L."/>
            <person name="Ma J."/>
        </authorList>
    </citation>
    <scope>NUCLEOTIDE SEQUENCE [LARGE SCALE GENOMIC DNA]</scope>
    <source>
        <strain evidence="3">JCM 17593</strain>
    </source>
</reference>
<dbReference type="InterPro" id="IPR011032">
    <property type="entry name" value="GroES-like_sf"/>
</dbReference>
<protein>
    <submittedName>
        <fullName evidence="2">NADP-dependent oxidoreductase</fullName>
    </submittedName>
</protein>
<accession>A0ABP8B0A9</accession>
<evidence type="ECO:0000313" key="3">
    <source>
        <dbReference type="Proteomes" id="UP001500213"/>
    </source>
</evidence>
<organism evidence="2 3">
    <name type="scientific">Gryllotalpicola kribbensis</name>
    <dbReference type="NCBI Taxonomy" id="993084"/>
    <lineage>
        <taxon>Bacteria</taxon>
        <taxon>Bacillati</taxon>
        <taxon>Actinomycetota</taxon>
        <taxon>Actinomycetes</taxon>
        <taxon>Micrococcales</taxon>
        <taxon>Microbacteriaceae</taxon>
        <taxon>Gryllotalpicola</taxon>
    </lineage>
</organism>
<dbReference type="Pfam" id="PF13602">
    <property type="entry name" value="ADH_zinc_N_2"/>
    <property type="match status" value="1"/>
</dbReference>
<proteinExistence type="predicted"/>
<dbReference type="CDD" id="cd05289">
    <property type="entry name" value="MDR_like_2"/>
    <property type="match status" value="1"/>
</dbReference>
<dbReference type="PANTHER" id="PTHR11695:SF294">
    <property type="entry name" value="RETICULON-4-INTERACTING PROTEIN 1, MITOCHONDRIAL"/>
    <property type="match status" value="1"/>
</dbReference>
<evidence type="ECO:0000259" key="1">
    <source>
        <dbReference type="SMART" id="SM00829"/>
    </source>
</evidence>
<dbReference type="InterPro" id="IPR036291">
    <property type="entry name" value="NAD(P)-bd_dom_sf"/>
</dbReference>
<dbReference type="InterPro" id="IPR013154">
    <property type="entry name" value="ADH-like_N"/>
</dbReference>
<dbReference type="Gene3D" id="3.90.180.10">
    <property type="entry name" value="Medium-chain alcohol dehydrogenases, catalytic domain"/>
    <property type="match status" value="1"/>
</dbReference>
<dbReference type="PANTHER" id="PTHR11695">
    <property type="entry name" value="ALCOHOL DEHYDROGENASE RELATED"/>
    <property type="match status" value="1"/>
</dbReference>
<dbReference type="Pfam" id="PF08240">
    <property type="entry name" value="ADH_N"/>
    <property type="match status" value="1"/>
</dbReference>
<evidence type="ECO:0000313" key="2">
    <source>
        <dbReference type="EMBL" id="GAA4194967.1"/>
    </source>
</evidence>
<keyword evidence="3" id="KW-1185">Reference proteome</keyword>
<dbReference type="SUPFAM" id="SSF50129">
    <property type="entry name" value="GroES-like"/>
    <property type="match status" value="1"/>
</dbReference>
<dbReference type="Gene3D" id="3.40.50.720">
    <property type="entry name" value="NAD(P)-binding Rossmann-like Domain"/>
    <property type="match status" value="1"/>
</dbReference>
<dbReference type="InterPro" id="IPR050700">
    <property type="entry name" value="YIM1/Zinc_Alcohol_DH_Fams"/>
</dbReference>
<name>A0ABP8B0A9_9MICO</name>
<comment type="caution">
    <text evidence="2">The sequence shown here is derived from an EMBL/GenBank/DDBJ whole genome shotgun (WGS) entry which is preliminary data.</text>
</comment>
<feature type="domain" description="Enoyl reductase (ER)" evidence="1">
    <location>
        <begin position="14"/>
        <end position="317"/>
    </location>
</feature>
<dbReference type="EMBL" id="BAABBX010000017">
    <property type="protein sequence ID" value="GAA4194967.1"/>
    <property type="molecule type" value="Genomic_DNA"/>
</dbReference>
<dbReference type="SUPFAM" id="SSF51735">
    <property type="entry name" value="NAD(P)-binding Rossmann-fold domains"/>
    <property type="match status" value="1"/>
</dbReference>
<dbReference type="RefSeq" id="WP_344778616.1">
    <property type="nucleotide sequence ID" value="NZ_BAABBX010000017.1"/>
</dbReference>
<dbReference type="Proteomes" id="UP001500213">
    <property type="component" value="Unassembled WGS sequence"/>
</dbReference>
<dbReference type="InterPro" id="IPR020843">
    <property type="entry name" value="ER"/>
</dbReference>
<sequence length="325" mass="34326">MTELMTAAVLERFGSPDEFKIARVPRPVRINDEVLVEIHAAGINPLDAKTRAGQGTSAAVGSFPAVLGYDFSGVVVESPYEAHPLQPGDAVYGIVPTPRYSGTYAQYASVPSLCVAPKPVGLSHTEAAAVPLAALTAWGIVTTVARAHERQRILIHAGAGGVGHFAVQFAAYFGAHVIATAGTRNLEWLRSLGARETIDHVAHRFEEEVDEVDVVIDLLGNTADATGSKSLQVLRKNGLIVNVPSGSWPGFADEAAAAGVRCTTYRVAPDAATLAVVSRLLEQGSVRPHLDEIFPLQDIAKAHARLETGHVRGKLVVTMGPDATP</sequence>
<gene>
    <name evidence="2" type="ORF">GCM10022288_31250</name>
</gene>